<evidence type="ECO:0000256" key="7">
    <source>
        <dbReference type="ARBA" id="ARBA00023136"/>
    </source>
</evidence>
<evidence type="ECO:0000256" key="4">
    <source>
        <dbReference type="ARBA" id="ARBA00022679"/>
    </source>
</evidence>
<sequence length="378" mass="44340">MPVITYSYITFSAVYVTLILLLAYFGVYNRRFEFWHESKLVVRACFLSFIILFAALALGQNADFYSRSTLILIFCISSITIPVFKIFVKKMLFNLKFWQKPAKIITDSDSFRFQLFNDPYLGYVKADNIKHETLFIDSTNISKDKLNSIIEDNIKNSREIIFSPFLVGYDFSQSSIYNLFDSRINVFHLENKLLSKLNRFYKAIIDYTIVVLSSVFWLPLLCLIAIWIKIEDPKGDVFFMQRRLGLNGKEFLCYKFRSMYSDQSFMADWLEMNPEEKAYYNIYHKYMNDPRITKVGSFLRKTSLDELPQLLNVFKGEMSLIGPRPYMVIEKKDIGNKISLVLGVKPGITGLWQVSGRSDTDFDTRVQMDVWYMKNWSL</sequence>
<protein>
    <submittedName>
        <fullName evidence="10">Colanic biosynthesis UDP-glucose lipid carrier transferase</fullName>
    </submittedName>
</protein>
<keyword evidence="5 8" id="KW-0812">Transmembrane</keyword>
<evidence type="ECO:0000256" key="1">
    <source>
        <dbReference type="ARBA" id="ARBA00004236"/>
    </source>
</evidence>
<evidence type="ECO:0000259" key="9">
    <source>
        <dbReference type="Pfam" id="PF02397"/>
    </source>
</evidence>
<name>A0A378NEL3_MANHA</name>
<dbReference type="GO" id="GO:0016780">
    <property type="term" value="F:phosphotransferase activity, for other substituted phosphate groups"/>
    <property type="evidence" value="ECO:0007669"/>
    <property type="project" value="TreeGrafter"/>
</dbReference>
<gene>
    <name evidence="10" type="primary">wcaJ</name>
    <name evidence="10" type="ORF">NCTC9380_01279</name>
</gene>
<feature type="transmembrane region" description="Helical" evidence="8">
    <location>
        <begin position="204"/>
        <end position="228"/>
    </location>
</feature>
<evidence type="ECO:0000313" key="11">
    <source>
        <dbReference type="Proteomes" id="UP000254031"/>
    </source>
</evidence>
<evidence type="ECO:0000256" key="5">
    <source>
        <dbReference type="ARBA" id="ARBA00022692"/>
    </source>
</evidence>
<reference evidence="10 11" key="1">
    <citation type="submission" date="2018-06" db="EMBL/GenBank/DDBJ databases">
        <authorList>
            <consortium name="Pathogen Informatics"/>
            <person name="Doyle S."/>
        </authorList>
    </citation>
    <scope>NUCLEOTIDE SEQUENCE [LARGE SCALE GENOMIC DNA]</scope>
    <source>
        <strain evidence="10 11">NCTC9380</strain>
    </source>
</reference>
<dbReference type="GO" id="GO:0005886">
    <property type="term" value="C:plasma membrane"/>
    <property type="evidence" value="ECO:0007669"/>
    <property type="project" value="UniProtKB-SubCell"/>
</dbReference>
<keyword evidence="3" id="KW-1003">Cell membrane</keyword>
<dbReference type="EMBL" id="UGPL01000006">
    <property type="protein sequence ID" value="STY65999.1"/>
    <property type="molecule type" value="Genomic_DNA"/>
</dbReference>
<keyword evidence="4 10" id="KW-0808">Transferase</keyword>
<organism evidence="10 11">
    <name type="scientific">Mannheimia haemolytica</name>
    <name type="common">Pasteurella haemolytica</name>
    <dbReference type="NCBI Taxonomy" id="75985"/>
    <lineage>
        <taxon>Bacteria</taxon>
        <taxon>Pseudomonadati</taxon>
        <taxon>Pseudomonadota</taxon>
        <taxon>Gammaproteobacteria</taxon>
        <taxon>Pasteurellales</taxon>
        <taxon>Pasteurellaceae</taxon>
        <taxon>Mannheimia</taxon>
    </lineage>
</organism>
<feature type="domain" description="Bacterial sugar transferase" evidence="9">
    <location>
        <begin position="202"/>
        <end position="378"/>
    </location>
</feature>
<feature type="transmembrane region" description="Helical" evidence="8">
    <location>
        <begin position="70"/>
        <end position="88"/>
    </location>
</feature>
<feature type="transmembrane region" description="Helical" evidence="8">
    <location>
        <begin position="40"/>
        <end position="58"/>
    </location>
</feature>
<dbReference type="PANTHER" id="PTHR30576">
    <property type="entry name" value="COLANIC BIOSYNTHESIS UDP-GLUCOSE LIPID CARRIER TRANSFERASE"/>
    <property type="match status" value="1"/>
</dbReference>
<dbReference type="Pfam" id="PF02397">
    <property type="entry name" value="Bac_transf"/>
    <property type="match status" value="1"/>
</dbReference>
<evidence type="ECO:0000256" key="8">
    <source>
        <dbReference type="SAM" id="Phobius"/>
    </source>
</evidence>
<keyword evidence="6 8" id="KW-1133">Transmembrane helix</keyword>
<dbReference type="PANTHER" id="PTHR30576:SF4">
    <property type="entry name" value="UNDECAPRENYL-PHOSPHATE GALACTOSE PHOSPHOTRANSFERASE"/>
    <property type="match status" value="1"/>
</dbReference>
<evidence type="ECO:0000256" key="3">
    <source>
        <dbReference type="ARBA" id="ARBA00022475"/>
    </source>
</evidence>
<proteinExistence type="inferred from homology"/>
<comment type="similarity">
    <text evidence="2">Belongs to the bacterial sugar transferase family.</text>
</comment>
<evidence type="ECO:0000256" key="6">
    <source>
        <dbReference type="ARBA" id="ARBA00022989"/>
    </source>
</evidence>
<evidence type="ECO:0000256" key="2">
    <source>
        <dbReference type="ARBA" id="ARBA00006464"/>
    </source>
</evidence>
<dbReference type="Proteomes" id="UP000254031">
    <property type="component" value="Unassembled WGS sequence"/>
</dbReference>
<feature type="transmembrane region" description="Helical" evidence="8">
    <location>
        <begin position="6"/>
        <end position="28"/>
    </location>
</feature>
<comment type="subcellular location">
    <subcellularLocation>
        <location evidence="1">Cell membrane</location>
    </subcellularLocation>
</comment>
<dbReference type="InterPro" id="IPR003362">
    <property type="entry name" value="Bact_transf"/>
</dbReference>
<accession>A0A378NEL3</accession>
<dbReference type="AlphaFoldDB" id="A0A378NEL3"/>
<evidence type="ECO:0000313" key="10">
    <source>
        <dbReference type="EMBL" id="STY65999.1"/>
    </source>
</evidence>
<keyword evidence="7 8" id="KW-0472">Membrane</keyword>